<dbReference type="Proteomes" id="UP000681722">
    <property type="component" value="Unassembled WGS sequence"/>
</dbReference>
<evidence type="ECO:0000259" key="6">
    <source>
        <dbReference type="PROSITE" id="PS50262"/>
    </source>
</evidence>
<evidence type="ECO:0000313" key="8">
    <source>
        <dbReference type="EMBL" id="CAF3950824.1"/>
    </source>
</evidence>
<dbReference type="InterPro" id="IPR017452">
    <property type="entry name" value="GPCR_Rhodpsn_7TM"/>
</dbReference>
<keyword evidence="9" id="KW-1185">Reference proteome</keyword>
<dbReference type="InterPro" id="IPR019427">
    <property type="entry name" value="7TM_GPCR_serpentine_rcpt_Srw"/>
</dbReference>
<feature type="transmembrane region" description="Helical" evidence="5">
    <location>
        <begin position="44"/>
        <end position="61"/>
    </location>
</feature>
<feature type="transmembrane region" description="Helical" evidence="5">
    <location>
        <begin position="81"/>
        <end position="99"/>
    </location>
</feature>
<evidence type="ECO:0000313" key="9">
    <source>
        <dbReference type="Proteomes" id="UP000663829"/>
    </source>
</evidence>
<dbReference type="PROSITE" id="PS50262">
    <property type="entry name" value="G_PROTEIN_RECEP_F1_2"/>
    <property type="match status" value="1"/>
</dbReference>
<keyword evidence="2 5" id="KW-0812">Transmembrane</keyword>
<comment type="caution">
    <text evidence="7">The sequence shown here is derived from an EMBL/GenBank/DDBJ whole genome shotgun (WGS) entry which is preliminary data.</text>
</comment>
<protein>
    <recommendedName>
        <fullName evidence="6">G-protein coupled receptors family 1 profile domain-containing protein</fullName>
    </recommendedName>
</protein>
<dbReference type="SUPFAM" id="SSF81321">
    <property type="entry name" value="Family A G protein-coupled receptor-like"/>
    <property type="match status" value="1"/>
</dbReference>
<organism evidence="7 9">
    <name type="scientific">Didymodactylos carnosus</name>
    <dbReference type="NCBI Taxonomy" id="1234261"/>
    <lineage>
        <taxon>Eukaryota</taxon>
        <taxon>Metazoa</taxon>
        <taxon>Spiralia</taxon>
        <taxon>Gnathifera</taxon>
        <taxon>Rotifera</taxon>
        <taxon>Eurotatoria</taxon>
        <taxon>Bdelloidea</taxon>
        <taxon>Philodinida</taxon>
        <taxon>Philodinidae</taxon>
        <taxon>Didymodactylos</taxon>
    </lineage>
</organism>
<sequence>RLLYSYLPFLCISICNLKLIWNLKQSTVKSTVSNHKRSIRVTSSVIIISVSFLVLVIPVAVLEQFEFYFSKFKYYESLLSISYLLMYFNHSISFFLFLLGTQFRQSVKKIIMTPSVGIVMVDTPYGSRKNINAIVAKFQS</sequence>
<feature type="transmembrane region" description="Helical" evidence="5">
    <location>
        <begin position="6"/>
        <end position="23"/>
    </location>
</feature>
<gene>
    <name evidence="7" type="ORF">GPM918_LOCUS22978</name>
    <name evidence="8" type="ORF">SRO942_LOCUS22978</name>
</gene>
<evidence type="ECO:0000256" key="2">
    <source>
        <dbReference type="ARBA" id="ARBA00022692"/>
    </source>
</evidence>
<dbReference type="GO" id="GO:0008528">
    <property type="term" value="F:G protein-coupled peptide receptor activity"/>
    <property type="evidence" value="ECO:0007669"/>
    <property type="project" value="InterPro"/>
</dbReference>
<dbReference type="GO" id="GO:0016020">
    <property type="term" value="C:membrane"/>
    <property type="evidence" value="ECO:0007669"/>
    <property type="project" value="UniProtKB-SubCell"/>
</dbReference>
<dbReference type="PANTHER" id="PTHR46641:SF25">
    <property type="entry name" value="CNMAMIDE RECEPTOR-RELATED"/>
    <property type="match status" value="1"/>
</dbReference>
<comment type="subcellular location">
    <subcellularLocation>
        <location evidence="1">Membrane</location>
    </subcellularLocation>
</comment>
<dbReference type="EMBL" id="CAJNOQ010008044">
    <property type="protein sequence ID" value="CAF1186545.1"/>
    <property type="molecule type" value="Genomic_DNA"/>
</dbReference>
<dbReference type="PANTHER" id="PTHR46641">
    <property type="entry name" value="FMRFAMIDE RECEPTOR-RELATED"/>
    <property type="match status" value="1"/>
</dbReference>
<feature type="domain" description="G-protein coupled receptors family 1 profile" evidence="6">
    <location>
        <begin position="1"/>
        <end position="97"/>
    </location>
</feature>
<dbReference type="Gene3D" id="1.20.1070.10">
    <property type="entry name" value="Rhodopsin 7-helix transmembrane proteins"/>
    <property type="match status" value="1"/>
</dbReference>
<name>A0A814VD79_9BILA</name>
<dbReference type="InterPro" id="IPR052954">
    <property type="entry name" value="GPCR-Ligand_Int"/>
</dbReference>
<dbReference type="Pfam" id="PF10324">
    <property type="entry name" value="7TM_GPCR_Srw"/>
    <property type="match status" value="1"/>
</dbReference>
<dbReference type="Proteomes" id="UP000663829">
    <property type="component" value="Unassembled WGS sequence"/>
</dbReference>
<evidence type="ECO:0000256" key="4">
    <source>
        <dbReference type="ARBA" id="ARBA00023136"/>
    </source>
</evidence>
<reference evidence="7" key="1">
    <citation type="submission" date="2021-02" db="EMBL/GenBank/DDBJ databases">
        <authorList>
            <person name="Nowell W R."/>
        </authorList>
    </citation>
    <scope>NUCLEOTIDE SEQUENCE</scope>
</reference>
<accession>A0A814VD79</accession>
<dbReference type="EMBL" id="CAJOBC010008046">
    <property type="protein sequence ID" value="CAF3950824.1"/>
    <property type="molecule type" value="Genomic_DNA"/>
</dbReference>
<keyword evidence="3 5" id="KW-1133">Transmembrane helix</keyword>
<feature type="non-terminal residue" evidence="7">
    <location>
        <position position="1"/>
    </location>
</feature>
<evidence type="ECO:0000313" key="7">
    <source>
        <dbReference type="EMBL" id="CAF1186545.1"/>
    </source>
</evidence>
<evidence type="ECO:0000256" key="5">
    <source>
        <dbReference type="SAM" id="Phobius"/>
    </source>
</evidence>
<keyword evidence="4 5" id="KW-0472">Membrane</keyword>
<evidence type="ECO:0000256" key="3">
    <source>
        <dbReference type="ARBA" id="ARBA00022989"/>
    </source>
</evidence>
<proteinExistence type="predicted"/>
<evidence type="ECO:0000256" key="1">
    <source>
        <dbReference type="ARBA" id="ARBA00004370"/>
    </source>
</evidence>
<dbReference type="OrthoDB" id="10003740at2759"/>
<dbReference type="AlphaFoldDB" id="A0A814VD79"/>